<dbReference type="EMBL" id="RBXP01000014">
    <property type="protein sequence ID" value="RKT58767.1"/>
    <property type="molecule type" value="Genomic_DNA"/>
</dbReference>
<name>A0A495WC45_9RHOO</name>
<keyword evidence="2" id="KW-1133">Transmembrane helix</keyword>
<keyword evidence="5" id="KW-1185">Reference proteome</keyword>
<feature type="compositionally biased region" description="Low complexity" evidence="1">
    <location>
        <begin position="110"/>
        <end position="123"/>
    </location>
</feature>
<dbReference type="AlphaFoldDB" id="A0A495WC45"/>
<evidence type="ECO:0000313" key="5">
    <source>
        <dbReference type="Proteomes" id="UP000270626"/>
    </source>
</evidence>
<feature type="region of interest" description="Disordered" evidence="1">
    <location>
        <begin position="78"/>
        <end position="165"/>
    </location>
</feature>
<keyword evidence="4" id="KW-0132">Cell division</keyword>
<keyword evidence="4" id="KW-0131">Cell cycle</keyword>
<proteinExistence type="predicted"/>
<accession>A0A495WC45</accession>
<feature type="compositionally biased region" description="Low complexity" evidence="1">
    <location>
        <begin position="79"/>
        <end position="89"/>
    </location>
</feature>
<dbReference type="SUPFAM" id="SSF110997">
    <property type="entry name" value="Sporulation related repeat"/>
    <property type="match status" value="1"/>
</dbReference>
<evidence type="ECO:0000259" key="3">
    <source>
        <dbReference type="Pfam" id="PF05036"/>
    </source>
</evidence>
<comment type="caution">
    <text evidence="4">The sequence shown here is derived from an EMBL/GenBank/DDBJ whole genome shotgun (WGS) entry which is preliminary data.</text>
</comment>
<dbReference type="Gene3D" id="3.30.70.1070">
    <property type="entry name" value="Sporulation related repeat"/>
    <property type="match status" value="1"/>
</dbReference>
<evidence type="ECO:0000256" key="1">
    <source>
        <dbReference type="SAM" id="MobiDB-lite"/>
    </source>
</evidence>
<gene>
    <name evidence="4" type="ORF">DFR40_1795</name>
</gene>
<keyword evidence="2" id="KW-0812">Transmembrane</keyword>
<sequence length="259" mass="26983">MADKASERMHDDTPDDAPELRHQLARRLAVAGGLVAVLLGLLAAFDHLSQPADDAEPRVFTEPVPVAPKRMVTQPVLPAEPSAPEAPVENAEKTPSTVDVPAEAPPPPAVVADPGTAPAPAAARRLQPRHKSEPPVVPEMTSAPALTPPPSVSPPAPSPVVKAPPTAAAQPSARVVESRPAAVAAPRLFSGFVLQAGVFASAERAEELHARLTLNGVPSQIETRVQVGPFKTRQEAIDAQAKLKELGVDTILVQPKGGR</sequence>
<evidence type="ECO:0000313" key="4">
    <source>
        <dbReference type="EMBL" id="RKT58767.1"/>
    </source>
</evidence>
<keyword evidence="2" id="KW-0472">Membrane</keyword>
<dbReference type="Pfam" id="PF05036">
    <property type="entry name" value="SPOR"/>
    <property type="match status" value="1"/>
</dbReference>
<dbReference type="GO" id="GO:0042834">
    <property type="term" value="F:peptidoglycan binding"/>
    <property type="evidence" value="ECO:0007669"/>
    <property type="project" value="InterPro"/>
</dbReference>
<feature type="compositionally biased region" description="Pro residues" evidence="1">
    <location>
        <begin position="146"/>
        <end position="158"/>
    </location>
</feature>
<organism evidence="4 5">
    <name type="scientific">Azonexus fungiphilus</name>
    <dbReference type="NCBI Taxonomy" id="146940"/>
    <lineage>
        <taxon>Bacteria</taxon>
        <taxon>Pseudomonadati</taxon>
        <taxon>Pseudomonadota</taxon>
        <taxon>Betaproteobacteria</taxon>
        <taxon>Rhodocyclales</taxon>
        <taxon>Azonexaceae</taxon>
        <taxon>Azonexus</taxon>
    </lineage>
</organism>
<evidence type="ECO:0000256" key="2">
    <source>
        <dbReference type="SAM" id="Phobius"/>
    </source>
</evidence>
<dbReference type="InterPro" id="IPR007730">
    <property type="entry name" value="SPOR-like_dom"/>
</dbReference>
<feature type="domain" description="SPOR" evidence="3">
    <location>
        <begin position="190"/>
        <end position="253"/>
    </location>
</feature>
<dbReference type="Proteomes" id="UP000270626">
    <property type="component" value="Unassembled WGS sequence"/>
</dbReference>
<dbReference type="InterPro" id="IPR036680">
    <property type="entry name" value="SPOR-like_sf"/>
</dbReference>
<protein>
    <submittedName>
        <fullName evidence="4">Cell division protein FtsN</fullName>
    </submittedName>
</protein>
<dbReference type="GO" id="GO:0051301">
    <property type="term" value="P:cell division"/>
    <property type="evidence" value="ECO:0007669"/>
    <property type="project" value="UniProtKB-KW"/>
</dbReference>
<reference evidence="4 5" key="1">
    <citation type="submission" date="2018-10" db="EMBL/GenBank/DDBJ databases">
        <title>Genomic Encyclopedia of Type Strains, Phase IV (KMG-IV): sequencing the most valuable type-strain genomes for metagenomic binning, comparative biology and taxonomic classification.</title>
        <authorList>
            <person name="Goeker M."/>
        </authorList>
    </citation>
    <scope>NUCLEOTIDE SEQUENCE [LARGE SCALE GENOMIC DNA]</scope>
    <source>
        <strain evidence="4 5">DSM 23841</strain>
    </source>
</reference>
<feature type="transmembrane region" description="Helical" evidence="2">
    <location>
        <begin position="28"/>
        <end position="45"/>
    </location>
</feature>